<keyword evidence="4" id="KW-1185">Reference proteome</keyword>
<feature type="region of interest" description="Disordered" evidence="1">
    <location>
        <begin position="55"/>
        <end position="76"/>
    </location>
</feature>
<organism evidence="3 4">
    <name type="scientific">Aspergillus cavernicola</name>
    <dbReference type="NCBI Taxonomy" id="176166"/>
    <lineage>
        <taxon>Eukaryota</taxon>
        <taxon>Fungi</taxon>
        <taxon>Dikarya</taxon>
        <taxon>Ascomycota</taxon>
        <taxon>Pezizomycotina</taxon>
        <taxon>Eurotiomycetes</taxon>
        <taxon>Eurotiomycetidae</taxon>
        <taxon>Eurotiales</taxon>
        <taxon>Aspergillaceae</taxon>
        <taxon>Aspergillus</taxon>
        <taxon>Aspergillus subgen. Nidulantes</taxon>
    </lineage>
</organism>
<keyword evidence="2" id="KW-0472">Membrane</keyword>
<evidence type="ECO:0000256" key="1">
    <source>
        <dbReference type="SAM" id="MobiDB-lite"/>
    </source>
</evidence>
<proteinExistence type="predicted"/>
<evidence type="ECO:0000256" key="2">
    <source>
        <dbReference type="SAM" id="Phobius"/>
    </source>
</evidence>
<accession>A0ABR4I4Y6</accession>
<protein>
    <submittedName>
        <fullName evidence="3">Uncharacterized protein</fullName>
    </submittedName>
</protein>
<feature type="region of interest" description="Disordered" evidence="1">
    <location>
        <begin position="134"/>
        <end position="171"/>
    </location>
</feature>
<evidence type="ECO:0000313" key="3">
    <source>
        <dbReference type="EMBL" id="KAL2822686.1"/>
    </source>
</evidence>
<feature type="region of interest" description="Disordered" evidence="1">
    <location>
        <begin position="1"/>
        <end position="32"/>
    </location>
</feature>
<name>A0ABR4I4Y6_9EURO</name>
<feature type="compositionally biased region" description="Basic and acidic residues" evidence="1">
    <location>
        <begin position="1"/>
        <end position="11"/>
    </location>
</feature>
<feature type="compositionally biased region" description="Low complexity" evidence="1">
    <location>
        <begin position="58"/>
        <end position="69"/>
    </location>
</feature>
<feature type="transmembrane region" description="Helical" evidence="2">
    <location>
        <begin position="81"/>
        <end position="104"/>
    </location>
</feature>
<dbReference type="Proteomes" id="UP001610335">
    <property type="component" value="Unassembled WGS sequence"/>
</dbReference>
<reference evidence="3 4" key="1">
    <citation type="submission" date="2024-07" db="EMBL/GenBank/DDBJ databases">
        <title>Section-level genome sequencing and comparative genomics of Aspergillus sections Usti and Cavernicolus.</title>
        <authorList>
            <consortium name="Lawrence Berkeley National Laboratory"/>
            <person name="Nybo J.L."/>
            <person name="Vesth T.C."/>
            <person name="Theobald S."/>
            <person name="Frisvad J.C."/>
            <person name="Larsen T.O."/>
            <person name="Kjaerboelling I."/>
            <person name="Rothschild-Mancinelli K."/>
            <person name="Lyhne E.K."/>
            <person name="Kogle M.E."/>
            <person name="Barry K."/>
            <person name="Clum A."/>
            <person name="Na H."/>
            <person name="Ledsgaard L."/>
            <person name="Lin J."/>
            <person name="Lipzen A."/>
            <person name="Kuo A."/>
            <person name="Riley R."/>
            <person name="Mondo S."/>
            <person name="LaButti K."/>
            <person name="Haridas S."/>
            <person name="Pangalinan J."/>
            <person name="Salamov A.A."/>
            <person name="Simmons B.A."/>
            <person name="Magnuson J.K."/>
            <person name="Chen J."/>
            <person name="Drula E."/>
            <person name="Henrissat B."/>
            <person name="Wiebenga A."/>
            <person name="Lubbers R.J."/>
            <person name="Gomes A.C."/>
            <person name="Makela M.R."/>
            <person name="Stajich J."/>
            <person name="Grigoriev I.V."/>
            <person name="Mortensen U.H."/>
            <person name="De vries R.P."/>
            <person name="Baker S.E."/>
            <person name="Andersen M.R."/>
        </authorList>
    </citation>
    <scope>NUCLEOTIDE SEQUENCE [LARGE SCALE GENOMIC DNA]</scope>
    <source>
        <strain evidence="3 4">CBS 600.67</strain>
    </source>
</reference>
<feature type="compositionally biased region" description="Polar residues" evidence="1">
    <location>
        <begin position="20"/>
        <end position="32"/>
    </location>
</feature>
<keyword evidence="2" id="KW-0812">Transmembrane</keyword>
<comment type="caution">
    <text evidence="3">The sequence shown here is derived from an EMBL/GenBank/DDBJ whole genome shotgun (WGS) entry which is preliminary data.</text>
</comment>
<dbReference type="EMBL" id="JBFXLS010000057">
    <property type="protein sequence ID" value="KAL2822686.1"/>
    <property type="molecule type" value="Genomic_DNA"/>
</dbReference>
<keyword evidence="2" id="KW-1133">Transmembrane helix</keyword>
<evidence type="ECO:0000313" key="4">
    <source>
        <dbReference type="Proteomes" id="UP001610335"/>
    </source>
</evidence>
<gene>
    <name evidence="3" type="ORF">BDW59DRAFT_163668</name>
</gene>
<sequence>MPRGSESDMYKKLTHPAALHSSSGSATRTSPVSWTNTSLRDVFAAPYTRPIATWYPDNNTTNRNTTTTTPSSDGNSSGFPAWAGGLIDALLGLLVIAGLTAAWLTQLRRKHKGSQQQSKPSSVFALSVPAEVPSSSRPIAEAASEPLYEMHDAGHAAELPTQNDETAMLTPSLVLRVPSAGHTAS</sequence>